<protein>
    <submittedName>
        <fullName evidence="2">Uncharacterized protein</fullName>
    </submittedName>
</protein>
<feature type="compositionally biased region" description="Low complexity" evidence="1">
    <location>
        <begin position="1"/>
        <end position="15"/>
    </location>
</feature>
<reference evidence="2 3" key="1">
    <citation type="submission" date="2011-09" db="EMBL/GenBank/DDBJ databases">
        <title>The Genome Sequence of Plasmodium vivax North Korean.</title>
        <authorList>
            <consortium name="The Broad Institute Genome Sequencing Platform"/>
            <consortium name="The Broad Institute Genome Sequencing Center for Infectious Disease"/>
            <person name="Neafsey D."/>
            <person name="Carlton J."/>
            <person name="Barnwell J."/>
            <person name="Collins W."/>
            <person name="Escalante A."/>
            <person name="Mullikin J."/>
            <person name="Saul A."/>
            <person name="Guigo R."/>
            <person name="Camara F."/>
            <person name="Young S.K."/>
            <person name="Zeng Q."/>
            <person name="Gargeya S."/>
            <person name="Fitzgerald M."/>
            <person name="Haas B."/>
            <person name="Abouelleil A."/>
            <person name="Alvarado L."/>
            <person name="Arachchi H.M."/>
            <person name="Berlin A."/>
            <person name="Brown A."/>
            <person name="Chapman S.B."/>
            <person name="Chen Z."/>
            <person name="Dunbar C."/>
            <person name="Freedman E."/>
            <person name="Gearin G."/>
            <person name="Gellesch M."/>
            <person name="Goldberg J."/>
            <person name="Griggs A."/>
            <person name="Gujja S."/>
            <person name="Heiman D."/>
            <person name="Howarth C."/>
            <person name="Larson L."/>
            <person name="Lui A."/>
            <person name="MacDonald P.J.P."/>
            <person name="Montmayeur A."/>
            <person name="Murphy C."/>
            <person name="Neiman D."/>
            <person name="Pearson M."/>
            <person name="Priest M."/>
            <person name="Roberts A."/>
            <person name="Saif S."/>
            <person name="Shea T."/>
            <person name="Shenoy N."/>
            <person name="Sisk P."/>
            <person name="Stolte C."/>
            <person name="Sykes S."/>
            <person name="Wortman J."/>
            <person name="Nusbaum C."/>
            <person name="Birren B."/>
        </authorList>
    </citation>
    <scope>NUCLEOTIDE SEQUENCE [LARGE SCALE GENOMIC DNA]</scope>
    <source>
        <strain evidence="2 3">North Korean</strain>
    </source>
</reference>
<dbReference type="EMBL" id="KQ235479">
    <property type="protein sequence ID" value="KMZ98314.1"/>
    <property type="molecule type" value="Genomic_DNA"/>
</dbReference>
<evidence type="ECO:0000313" key="2">
    <source>
        <dbReference type="EMBL" id="KMZ98314.1"/>
    </source>
</evidence>
<proteinExistence type="predicted"/>
<organism evidence="2 3">
    <name type="scientific">Plasmodium vivax North Korean</name>
    <dbReference type="NCBI Taxonomy" id="1035514"/>
    <lineage>
        <taxon>Eukaryota</taxon>
        <taxon>Sar</taxon>
        <taxon>Alveolata</taxon>
        <taxon>Apicomplexa</taxon>
        <taxon>Aconoidasida</taxon>
        <taxon>Haemosporida</taxon>
        <taxon>Plasmodiidae</taxon>
        <taxon>Plasmodium</taxon>
        <taxon>Plasmodium (Plasmodium)</taxon>
    </lineage>
</organism>
<sequence>MNKSISSKGSSSTAKAVKKKLSRDTIDTEGGITLEKQETVVSSTDGNILERDTSRDAGYGNSVKFLLEDGQTYGTTSSLDNATGSKNYAYSCDNSFANVSSGDNFSYAAGRSANGQHSPFHAKLYSQSNCGGGRGSYGGGGSGSYGGSRSYGGSGNFGGSGNYGGSGNSRIAYNAGNSTVNLENYDYLDVDTAQHNHQNENNFPPQDSYSGTNRQLYSASSTLSPIDLRHANRSQNISYPDQYTYSSYSSRSPHLCGRSSYFPLEGKRGAHSLCSSPTYSGYENEYYAYPHGAHFRELPPHLYYLAKEQEEESCCLKRGINCSPHSCKNLHMDNPYEYIIQAPKMPITIKAPSRKRFDVFKKLTLTVGTYLDDVVNVVIGMVESSYKCIARNNKTNLYDLHPFYNPDPFYSRNERPTLKTGSTLLDKINSALDGTTLEKHTTLPRDFGRVAIPKTQKTGSKFVDGMNSMLDNLLNEPLSYQKYDYFSDRCENGQEGRSTGGGAAKGG</sequence>
<dbReference type="Proteomes" id="UP000053239">
    <property type="component" value="Unassembled WGS sequence"/>
</dbReference>
<accession>A0A0J9TS36</accession>
<gene>
    <name evidence="2" type="ORF">PVNG_03455</name>
</gene>
<evidence type="ECO:0000313" key="3">
    <source>
        <dbReference type="Proteomes" id="UP000053239"/>
    </source>
</evidence>
<feature type="region of interest" description="Disordered" evidence="1">
    <location>
        <begin position="1"/>
        <end position="20"/>
    </location>
</feature>
<dbReference type="OrthoDB" id="381329at2759"/>
<name>A0A0J9TS36_PLAVI</name>
<dbReference type="AlphaFoldDB" id="A0A0J9TS36"/>
<evidence type="ECO:0000256" key="1">
    <source>
        <dbReference type="SAM" id="MobiDB-lite"/>
    </source>
</evidence>